<evidence type="ECO:0000256" key="1">
    <source>
        <dbReference type="SAM" id="MobiDB-lite"/>
    </source>
</evidence>
<feature type="region of interest" description="Disordered" evidence="1">
    <location>
        <begin position="148"/>
        <end position="271"/>
    </location>
</feature>
<name>A0A9W4KAY8_9EURO</name>
<dbReference type="EMBL" id="CAJVRC010000866">
    <property type="protein sequence ID" value="CAG8899776.1"/>
    <property type="molecule type" value="Genomic_DNA"/>
</dbReference>
<dbReference type="Proteomes" id="UP001154252">
    <property type="component" value="Unassembled WGS sequence"/>
</dbReference>
<feature type="compositionally biased region" description="Basic and acidic residues" evidence="1">
    <location>
        <begin position="261"/>
        <end position="271"/>
    </location>
</feature>
<feature type="compositionally biased region" description="Polar residues" evidence="1">
    <location>
        <begin position="148"/>
        <end position="160"/>
    </location>
</feature>
<evidence type="ECO:0008006" key="4">
    <source>
        <dbReference type="Google" id="ProtNLM"/>
    </source>
</evidence>
<evidence type="ECO:0000313" key="3">
    <source>
        <dbReference type="Proteomes" id="UP001154252"/>
    </source>
</evidence>
<dbReference type="OrthoDB" id="5424234at2759"/>
<proteinExistence type="predicted"/>
<keyword evidence="3" id="KW-1185">Reference proteome</keyword>
<dbReference type="AlphaFoldDB" id="A0A9W4KAY8"/>
<feature type="compositionally biased region" description="Polar residues" evidence="1">
    <location>
        <begin position="198"/>
        <end position="219"/>
    </location>
</feature>
<comment type="caution">
    <text evidence="2">The sequence shown here is derived from an EMBL/GenBank/DDBJ whole genome shotgun (WGS) entry which is preliminary data.</text>
</comment>
<evidence type="ECO:0000313" key="2">
    <source>
        <dbReference type="EMBL" id="CAG8899776.1"/>
    </source>
</evidence>
<accession>A0A9W4KAY8</accession>
<gene>
    <name evidence="2" type="ORF">PEGY_LOCUS5883</name>
</gene>
<sequence>MEPKLPRGLVAMPNVLPSEILERDTLSNGVYKNLWQAYSTSHQASKDETERRLEHLFWRIWGAKQLSSRMNTHTLDRLILRINASAVLAGQRVTVLQLPGTGDKEEKPINKNQPSYSAVACSPHSILKKPRPSQVETQKATRLLLDTSGTKITLDPSDSPTADMAAEPTPSPGNVGHQRRKKTSMDAESPLVPEKVGNQGSRKISVSTESTAIPENVGQQGPKKTYLSATRTGRGPRRRPVFNRRKSSQTSIPKAVPPTRRRSEPTTKADGADTLYEDSYVELGLLQHLSFRDEEDQIARDLGHEIAPEPKPVKPFIPRFDDEFLGESTAIEVAKAAPKTSPRPFPRASSLRHPMLSPEDFCKITPSFAVMEGHLDMPGGPQLAAPDDVEGDWTDIDALDSTLPVLQPFKKLVSHHENVDQELPAVRPAVVPVVEEASLLSSAMKGVRL</sequence>
<organism evidence="2 3">
    <name type="scientific">Penicillium egyptiacum</name>
    <dbReference type="NCBI Taxonomy" id="1303716"/>
    <lineage>
        <taxon>Eukaryota</taxon>
        <taxon>Fungi</taxon>
        <taxon>Dikarya</taxon>
        <taxon>Ascomycota</taxon>
        <taxon>Pezizomycotina</taxon>
        <taxon>Eurotiomycetes</taxon>
        <taxon>Eurotiomycetidae</taxon>
        <taxon>Eurotiales</taxon>
        <taxon>Aspergillaceae</taxon>
        <taxon>Penicillium</taxon>
    </lineage>
</organism>
<reference evidence="2" key="1">
    <citation type="submission" date="2021-07" db="EMBL/GenBank/DDBJ databases">
        <authorList>
            <person name="Branca A.L. A."/>
        </authorList>
    </citation>
    <scope>NUCLEOTIDE SEQUENCE</scope>
</reference>
<protein>
    <recommendedName>
        <fullName evidence="4">Nitrogen regulatory protein areA GATA-like domain-containing protein</fullName>
    </recommendedName>
</protein>
<feature type="compositionally biased region" description="Basic residues" evidence="1">
    <location>
        <begin position="234"/>
        <end position="247"/>
    </location>
</feature>